<keyword evidence="2" id="KW-1185">Reference proteome</keyword>
<name>A0ABV6LQU7_9BACI</name>
<dbReference type="Proteomes" id="UP001589836">
    <property type="component" value="Unassembled WGS sequence"/>
</dbReference>
<sequence>MENIKIIELYRSFFDQPSIEALLQRSLAVDTEKVTYYITELAELFKRTGMGYALWTDQSYHDEKVKYFPSMEQAKKHIYFQLEDS</sequence>
<comment type="caution">
    <text evidence="1">The sequence shown here is derived from an EMBL/GenBank/DDBJ whole genome shotgun (WGS) entry which is preliminary data.</text>
</comment>
<organism evidence="1 2">
    <name type="scientific">Pontibacillus salicampi</name>
    <dbReference type="NCBI Taxonomy" id="1449801"/>
    <lineage>
        <taxon>Bacteria</taxon>
        <taxon>Bacillati</taxon>
        <taxon>Bacillota</taxon>
        <taxon>Bacilli</taxon>
        <taxon>Bacillales</taxon>
        <taxon>Bacillaceae</taxon>
        <taxon>Pontibacillus</taxon>
    </lineage>
</organism>
<dbReference type="RefSeq" id="WP_377349133.1">
    <property type="nucleotide sequence ID" value="NZ_JBHLTP010000011.1"/>
</dbReference>
<accession>A0ABV6LQU7</accession>
<evidence type="ECO:0000313" key="2">
    <source>
        <dbReference type="Proteomes" id="UP001589836"/>
    </source>
</evidence>
<proteinExistence type="predicted"/>
<evidence type="ECO:0000313" key="1">
    <source>
        <dbReference type="EMBL" id="MFC0524780.1"/>
    </source>
</evidence>
<gene>
    <name evidence="1" type="ORF">ACFFGV_14475</name>
</gene>
<dbReference type="EMBL" id="JBHLTP010000011">
    <property type="protein sequence ID" value="MFC0524780.1"/>
    <property type="molecule type" value="Genomic_DNA"/>
</dbReference>
<reference evidence="1 2" key="1">
    <citation type="submission" date="2024-09" db="EMBL/GenBank/DDBJ databases">
        <authorList>
            <person name="Sun Q."/>
            <person name="Mori K."/>
        </authorList>
    </citation>
    <scope>NUCLEOTIDE SEQUENCE [LARGE SCALE GENOMIC DNA]</scope>
    <source>
        <strain evidence="1 2">NCAIM B.02529</strain>
    </source>
</reference>
<protein>
    <submittedName>
        <fullName evidence="1">Uncharacterized protein</fullName>
    </submittedName>
</protein>